<feature type="domain" description="DUF6533" evidence="2">
    <location>
        <begin position="26"/>
        <end position="62"/>
    </location>
</feature>
<evidence type="ECO:0000256" key="1">
    <source>
        <dbReference type="SAM" id="Phobius"/>
    </source>
</evidence>
<protein>
    <recommendedName>
        <fullName evidence="2">DUF6533 domain-containing protein</fullName>
    </recommendedName>
</protein>
<dbReference type="InterPro" id="IPR045340">
    <property type="entry name" value="DUF6533"/>
</dbReference>
<evidence type="ECO:0000313" key="3">
    <source>
        <dbReference type="EMBL" id="KAJ7195171.1"/>
    </source>
</evidence>
<dbReference type="Pfam" id="PF20151">
    <property type="entry name" value="DUF6533"/>
    <property type="match status" value="1"/>
</dbReference>
<keyword evidence="4" id="KW-1185">Reference proteome</keyword>
<feature type="transmembrane region" description="Helical" evidence="1">
    <location>
        <begin position="99"/>
        <end position="117"/>
    </location>
</feature>
<feature type="transmembrane region" description="Helical" evidence="1">
    <location>
        <begin position="129"/>
        <end position="149"/>
    </location>
</feature>
<organism evidence="3 4">
    <name type="scientific">Mycena pura</name>
    <dbReference type="NCBI Taxonomy" id="153505"/>
    <lineage>
        <taxon>Eukaryota</taxon>
        <taxon>Fungi</taxon>
        <taxon>Dikarya</taxon>
        <taxon>Basidiomycota</taxon>
        <taxon>Agaricomycotina</taxon>
        <taxon>Agaricomycetes</taxon>
        <taxon>Agaricomycetidae</taxon>
        <taxon>Agaricales</taxon>
        <taxon>Marasmiineae</taxon>
        <taxon>Mycenaceae</taxon>
        <taxon>Mycena</taxon>
    </lineage>
</organism>
<feature type="transmembrane region" description="Helical" evidence="1">
    <location>
        <begin position="223"/>
        <end position="243"/>
    </location>
</feature>
<feature type="transmembrane region" description="Helical" evidence="1">
    <location>
        <begin position="51"/>
        <end position="70"/>
    </location>
</feature>
<name>A0AAD6UV77_9AGAR</name>
<keyword evidence="1" id="KW-0812">Transmembrane</keyword>
<evidence type="ECO:0000313" key="4">
    <source>
        <dbReference type="Proteomes" id="UP001219525"/>
    </source>
</evidence>
<dbReference type="AlphaFoldDB" id="A0AAD6UV77"/>
<accession>A0AAD6UV77</accession>
<evidence type="ECO:0000259" key="2">
    <source>
        <dbReference type="Pfam" id="PF20151"/>
    </source>
</evidence>
<dbReference type="Proteomes" id="UP001219525">
    <property type="component" value="Unassembled WGS sequence"/>
</dbReference>
<keyword evidence="1" id="KW-1133">Transmembrane helix</keyword>
<gene>
    <name evidence="3" type="ORF">GGX14DRAFT_575711</name>
</gene>
<comment type="caution">
    <text evidence="3">The sequence shown here is derived from an EMBL/GenBank/DDBJ whole genome shotgun (WGS) entry which is preliminary data.</text>
</comment>
<dbReference type="EMBL" id="JARJCW010000092">
    <property type="protein sequence ID" value="KAJ7195171.1"/>
    <property type="molecule type" value="Genomic_DNA"/>
</dbReference>
<proteinExistence type="predicted"/>
<sequence length="312" mass="34466">MTTTTVDQPTIAYDQRITRYFYVAGVGYDHILTFGPEVRYIWKSGNLRTSAWYLFVRYFALFTSLGMLAFDFGNFPIKHRKVTISVDQNFDSCTTLNDTYAFLIVAQELTVGCTLILRVLAMYSFDKRVMFALGTVAIVGGSLAAWCIIPTSPVPVYKTNIPGCHTPASKAQQIRLAGAWEALLGADIILLSLTLYRGYTHNLSRRVPLPAGSLWRIVVRDGAVYFVVICLANLATILVYYFGNINTTAGLSTFTVSLSVTMMCRLMLNLHEAASVTNDSAGLATIGSLQFAGEATTWQEAAIRRTQLWSAP</sequence>
<keyword evidence="1" id="KW-0472">Membrane</keyword>
<reference evidence="3" key="1">
    <citation type="submission" date="2023-03" db="EMBL/GenBank/DDBJ databases">
        <title>Massive genome expansion in bonnet fungi (Mycena s.s.) driven by repeated elements and novel gene families across ecological guilds.</title>
        <authorList>
            <consortium name="Lawrence Berkeley National Laboratory"/>
            <person name="Harder C.B."/>
            <person name="Miyauchi S."/>
            <person name="Viragh M."/>
            <person name="Kuo A."/>
            <person name="Thoen E."/>
            <person name="Andreopoulos B."/>
            <person name="Lu D."/>
            <person name="Skrede I."/>
            <person name="Drula E."/>
            <person name="Henrissat B."/>
            <person name="Morin E."/>
            <person name="Kohler A."/>
            <person name="Barry K."/>
            <person name="LaButti K."/>
            <person name="Morin E."/>
            <person name="Salamov A."/>
            <person name="Lipzen A."/>
            <person name="Mereny Z."/>
            <person name="Hegedus B."/>
            <person name="Baldrian P."/>
            <person name="Stursova M."/>
            <person name="Weitz H."/>
            <person name="Taylor A."/>
            <person name="Grigoriev I.V."/>
            <person name="Nagy L.G."/>
            <person name="Martin F."/>
            <person name="Kauserud H."/>
        </authorList>
    </citation>
    <scope>NUCLEOTIDE SEQUENCE</scope>
    <source>
        <strain evidence="3">9144</strain>
    </source>
</reference>